<dbReference type="InParanoid" id="B8C8X2"/>
<feature type="transmembrane region" description="Helical" evidence="1">
    <location>
        <begin position="71"/>
        <end position="88"/>
    </location>
</feature>
<proteinExistence type="predicted"/>
<dbReference type="AlphaFoldDB" id="B8C8X2"/>
<dbReference type="HOGENOM" id="CLU_2089704_0_0_1"/>
<dbReference type="Proteomes" id="UP000001449">
    <property type="component" value="Chromosome 10"/>
</dbReference>
<dbReference type="GeneID" id="7446990"/>
<reference evidence="2 3" key="1">
    <citation type="journal article" date="2004" name="Science">
        <title>The genome of the diatom Thalassiosira pseudonana: ecology, evolution, and metabolism.</title>
        <authorList>
            <person name="Armbrust E.V."/>
            <person name="Berges J.A."/>
            <person name="Bowler C."/>
            <person name="Green B.R."/>
            <person name="Martinez D."/>
            <person name="Putnam N.H."/>
            <person name="Zhou S."/>
            <person name="Allen A.E."/>
            <person name="Apt K.E."/>
            <person name="Bechner M."/>
            <person name="Brzezinski M.A."/>
            <person name="Chaal B.K."/>
            <person name="Chiovitti A."/>
            <person name="Davis A.K."/>
            <person name="Demarest M.S."/>
            <person name="Detter J.C."/>
            <person name="Glavina T."/>
            <person name="Goodstein D."/>
            <person name="Hadi M.Z."/>
            <person name="Hellsten U."/>
            <person name="Hildebrand M."/>
            <person name="Jenkins B.D."/>
            <person name="Jurka J."/>
            <person name="Kapitonov V.V."/>
            <person name="Kroger N."/>
            <person name="Lau W.W."/>
            <person name="Lane T.W."/>
            <person name="Larimer F.W."/>
            <person name="Lippmeier J.C."/>
            <person name="Lucas S."/>
            <person name="Medina M."/>
            <person name="Montsant A."/>
            <person name="Obornik M."/>
            <person name="Parker M.S."/>
            <person name="Palenik B."/>
            <person name="Pazour G.J."/>
            <person name="Richardson P.M."/>
            <person name="Rynearson T.A."/>
            <person name="Saito M.A."/>
            <person name="Schwartz D.C."/>
            <person name="Thamatrakoln K."/>
            <person name="Valentin K."/>
            <person name="Vardi A."/>
            <person name="Wilkerson F.P."/>
            <person name="Rokhsar D.S."/>
        </authorList>
    </citation>
    <scope>NUCLEOTIDE SEQUENCE [LARGE SCALE GENOMIC DNA]</scope>
    <source>
        <strain evidence="2 3">CCMP1335</strain>
    </source>
</reference>
<evidence type="ECO:0000313" key="2">
    <source>
        <dbReference type="EMBL" id="EED89750.1"/>
    </source>
</evidence>
<name>B8C8X2_THAPS</name>
<accession>B8C8X2</accession>
<dbReference type="PaxDb" id="35128-Thaps8236"/>
<dbReference type="EMBL" id="CM000646">
    <property type="protein sequence ID" value="EED89750.1"/>
    <property type="molecule type" value="Genomic_DNA"/>
</dbReference>
<keyword evidence="1" id="KW-0812">Transmembrane</keyword>
<keyword evidence="1" id="KW-1133">Transmembrane helix</keyword>
<gene>
    <name evidence="2" type="ORF">THAPSDRAFT_8236</name>
</gene>
<reference evidence="2 3" key="2">
    <citation type="journal article" date="2008" name="Nature">
        <title>The Phaeodactylum genome reveals the evolutionary history of diatom genomes.</title>
        <authorList>
            <person name="Bowler C."/>
            <person name="Allen A.E."/>
            <person name="Badger J.H."/>
            <person name="Grimwood J."/>
            <person name="Jabbari K."/>
            <person name="Kuo A."/>
            <person name="Maheswari U."/>
            <person name="Martens C."/>
            <person name="Maumus F."/>
            <person name="Otillar R.P."/>
            <person name="Rayko E."/>
            <person name="Salamov A."/>
            <person name="Vandepoele K."/>
            <person name="Beszteri B."/>
            <person name="Gruber A."/>
            <person name="Heijde M."/>
            <person name="Katinka M."/>
            <person name="Mock T."/>
            <person name="Valentin K."/>
            <person name="Verret F."/>
            <person name="Berges J.A."/>
            <person name="Brownlee C."/>
            <person name="Cadoret J.P."/>
            <person name="Chiovitti A."/>
            <person name="Choi C.J."/>
            <person name="Coesel S."/>
            <person name="De Martino A."/>
            <person name="Detter J.C."/>
            <person name="Durkin C."/>
            <person name="Falciatore A."/>
            <person name="Fournet J."/>
            <person name="Haruta M."/>
            <person name="Huysman M.J."/>
            <person name="Jenkins B.D."/>
            <person name="Jiroutova K."/>
            <person name="Jorgensen R.E."/>
            <person name="Joubert Y."/>
            <person name="Kaplan A."/>
            <person name="Kroger N."/>
            <person name="Kroth P.G."/>
            <person name="La Roche J."/>
            <person name="Lindquist E."/>
            <person name="Lommer M."/>
            <person name="Martin-Jezequel V."/>
            <person name="Lopez P.J."/>
            <person name="Lucas S."/>
            <person name="Mangogna M."/>
            <person name="McGinnis K."/>
            <person name="Medlin L.K."/>
            <person name="Montsant A."/>
            <person name="Oudot-Le Secq M.P."/>
            <person name="Napoli C."/>
            <person name="Obornik M."/>
            <person name="Parker M.S."/>
            <person name="Petit J.L."/>
            <person name="Porcel B.M."/>
            <person name="Poulsen N."/>
            <person name="Robison M."/>
            <person name="Rychlewski L."/>
            <person name="Rynearson T.A."/>
            <person name="Schmutz J."/>
            <person name="Shapiro H."/>
            <person name="Siaut M."/>
            <person name="Stanley M."/>
            <person name="Sussman M.R."/>
            <person name="Taylor A.R."/>
            <person name="Vardi A."/>
            <person name="von Dassow P."/>
            <person name="Vyverman W."/>
            <person name="Willis A."/>
            <person name="Wyrwicz L.S."/>
            <person name="Rokhsar D.S."/>
            <person name="Weissenbach J."/>
            <person name="Armbrust E.V."/>
            <person name="Green B.R."/>
            <person name="Van de Peer Y."/>
            <person name="Grigoriev I.V."/>
        </authorList>
    </citation>
    <scope>NUCLEOTIDE SEQUENCE [LARGE SCALE GENOMIC DNA]</scope>
    <source>
        <strain evidence="2 3">CCMP1335</strain>
    </source>
</reference>
<dbReference type="KEGG" id="tps:THAPSDRAFT_8236"/>
<evidence type="ECO:0000313" key="3">
    <source>
        <dbReference type="Proteomes" id="UP000001449"/>
    </source>
</evidence>
<dbReference type="RefSeq" id="XP_002292554.1">
    <property type="nucleotide sequence ID" value="XM_002292518.1"/>
</dbReference>
<organism evidence="2 3">
    <name type="scientific">Thalassiosira pseudonana</name>
    <name type="common">Marine diatom</name>
    <name type="synonym">Cyclotella nana</name>
    <dbReference type="NCBI Taxonomy" id="35128"/>
    <lineage>
        <taxon>Eukaryota</taxon>
        <taxon>Sar</taxon>
        <taxon>Stramenopiles</taxon>
        <taxon>Ochrophyta</taxon>
        <taxon>Bacillariophyta</taxon>
        <taxon>Coscinodiscophyceae</taxon>
        <taxon>Thalassiosirophycidae</taxon>
        <taxon>Thalassiosirales</taxon>
        <taxon>Thalassiosiraceae</taxon>
        <taxon>Thalassiosira</taxon>
    </lineage>
</organism>
<evidence type="ECO:0000256" key="1">
    <source>
        <dbReference type="SAM" id="Phobius"/>
    </source>
</evidence>
<protein>
    <submittedName>
        <fullName evidence="2">Uncharacterized protein</fullName>
    </submittedName>
</protein>
<keyword evidence="1" id="KW-0472">Membrane</keyword>
<sequence>MSIPAPATARAASGLTSSAVTTAMGTAVRAAAVTATCQLADRPRQFVHPGRENGQLASSTVTPSSRAATRFLPIVFVSFGMVLVLLSLRPSVENYIWHPSFFLLGSHQTQQDAAFHP</sequence>
<keyword evidence="3" id="KW-1185">Reference proteome</keyword>